<name>A0AAE3WEE7_9RHOB</name>
<protein>
    <submittedName>
        <fullName evidence="5">Glutamine synthetase family protein</fullName>
    </submittedName>
</protein>
<accession>A0AAE3WEE7</accession>
<dbReference type="AlphaFoldDB" id="A0AAE3WEE7"/>
<organism evidence="5 6">
    <name type="scientific">Marimonas arenosa</name>
    <dbReference type="NCBI Taxonomy" id="1795305"/>
    <lineage>
        <taxon>Bacteria</taxon>
        <taxon>Pseudomonadati</taxon>
        <taxon>Pseudomonadota</taxon>
        <taxon>Alphaproteobacteria</taxon>
        <taxon>Rhodobacterales</taxon>
        <taxon>Paracoccaceae</taxon>
        <taxon>Marimonas</taxon>
    </lineage>
</organism>
<evidence type="ECO:0000259" key="4">
    <source>
        <dbReference type="PROSITE" id="PS51987"/>
    </source>
</evidence>
<evidence type="ECO:0000256" key="2">
    <source>
        <dbReference type="PROSITE-ProRule" id="PRU01331"/>
    </source>
</evidence>
<dbReference type="Pfam" id="PF00120">
    <property type="entry name" value="Gln-synt_C"/>
    <property type="match status" value="1"/>
</dbReference>
<reference evidence="5" key="1">
    <citation type="submission" date="2022-07" db="EMBL/GenBank/DDBJ databases">
        <authorList>
            <person name="Otstavnykh N."/>
            <person name="Isaeva M."/>
            <person name="Bystritskaya E."/>
        </authorList>
    </citation>
    <scope>NUCLEOTIDE SEQUENCE</scope>
    <source>
        <strain evidence="5">KCTC 52189</strain>
    </source>
</reference>
<dbReference type="RefSeq" id="WP_306737055.1">
    <property type="nucleotide sequence ID" value="NZ_JANHAX010000006.1"/>
</dbReference>
<dbReference type="Gene3D" id="3.30.590.10">
    <property type="entry name" value="Glutamine synthetase/guanido kinase, catalytic domain"/>
    <property type="match status" value="1"/>
</dbReference>
<evidence type="ECO:0000256" key="1">
    <source>
        <dbReference type="ARBA" id="ARBA00022598"/>
    </source>
</evidence>
<dbReference type="InterPro" id="IPR008146">
    <property type="entry name" value="Gln_synth_cat_dom"/>
</dbReference>
<dbReference type="Proteomes" id="UP001226762">
    <property type="component" value="Unassembled WGS sequence"/>
</dbReference>
<comment type="caution">
    <text evidence="5">The sequence shown here is derived from an EMBL/GenBank/DDBJ whole genome shotgun (WGS) entry which is preliminary data.</text>
</comment>
<feature type="domain" description="GS catalytic" evidence="4">
    <location>
        <begin position="97"/>
        <end position="429"/>
    </location>
</feature>
<keyword evidence="1" id="KW-0436">Ligase</keyword>
<reference evidence="5" key="2">
    <citation type="submission" date="2023-02" db="EMBL/GenBank/DDBJ databases">
        <title>'Rhodoalgimonas zhirmunskyi' gen. nov., isolated from a red alga.</title>
        <authorList>
            <person name="Nedashkovskaya O.I."/>
            <person name="Otstavnykh N.Y."/>
            <person name="Bystritskaya E.P."/>
            <person name="Balabanova L.A."/>
            <person name="Isaeva M.P."/>
        </authorList>
    </citation>
    <scope>NUCLEOTIDE SEQUENCE</scope>
    <source>
        <strain evidence="5">KCTC 52189</strain>
    </source>
</reference>
<evidence type="ECO:0000313" key="5">
    <source>
        <dbReference type="EMBL" id="MDQ2091756.1"/>
    </source>
</evidence>
<dbReference type="PANTHER" id="PTHR43785:SF12">
    <property type="entry name" value="TYPE-1 GLUTAMINE SYNTHETASE 2"/>
    <property type="match status" value="1"/>
</dbReference>
<dbReference type="InterPro" id="IPR014746">
    <property type="entry name" value="Gln_synth/guanido_kin_cat_dom"/>
</dbReference>
<dbReference type="PROSITE" id="PS51987">
    <property type="entry name" value="GS_CATALYTIC"/>
    <property type="match status" value="1"/>
</dbReference>
<dbReference type="EMBL" id="JANHAX010000006">
    <property type="protein sequence ID" value="MDQ2091756.1"/>
    <property type="molecule type" value="Genomic_DNA"/>
</dbReference>
<comment type="similarity">
    <text evidence="2 3">Belongs to the glutamine synthetase family.</text>
</comment>
<dbReference type="GO" id="GO:0004356">
    <property type="term" value="F:glutamine synthetase activity"/>
    <property type="evidence" value="ECO:0007669"/>
    <property type="project" value="InterPro"/>
</dbReference>
<dbReference type="SUPFAM" id="SSF55931">
    <property type="entry name" value="Glutamine synthetase/guanido kinase"/>
    <property type="match status" value="1"/>
</dbReference>
<keyword evidence="6" id="KW-1185">Reference proteome</keyword>
<dbReference type="SMART" id="SM01230">
    <property type="entry name" value="Gln-synt_C"/>
    <property type="match status" value="1"/>
</dbReference>
<proteinExistence type="inferred from homology"/>
<evidence type="ECO:0000313" key="6">
    <source>
        <dbReference type="Proteomes" id="UP001226762"/>
    </source>
</evidence>
<sequence length="429" mass="47096">MQDRLRAMFLDHLSILRGKYLPVSKIGDNNTRFCRSTFGVHYDKDLLDAPGAMMMQGLPDMELQWKAEDIRDGWERGTKVVLGDLYDDAGTPLTLDGRGALRKAVADWGEMGLSPMVGIELECFAMQGNENGRLVPYDAPGGVVYGTGPFTDPMRFTDDIWERAEQLGFKLEMMTGEYDSPQFEFTLTFDEAVKAVDDIVLFRQMAREVALEHGIVLTFMPKPIAEAGGSGMHINFSFRDADGRNALGNGPKGGPENMNDLAKGCIAGLMHHHKGLAGFTAPTANSYQRLQPGALAGYWRNWGGDHRNVTSRVSTEGGAKARIEHRMADASSNPYTAVAAVLQAARLGVTAGYPLPAIETGDGFERTDAKDGVGTGLKQVMKDLAADTLLAEAVGKDLAEHQIFMRLKEEKKTRELEGDALRDFYVYFI</sequence>
<gene>
    <name evidence="5" type="ORF">NO357_17785</name>
</gene>
<evidence type="ECO:0000256" key="3">
    <source>
        <dbReference type="RuleBase" id="RU000384"/>
    </source>
</evidence>
<dbReference type="PANTHER" id="PTHR43785">
    <property type="entry name" value="GAMMA-GLUTAMYLPUTRESCINE SYNTHETASE"/>
    <property type="match status" value="1"/>
</dbReference>